<dbReference type="GO" id="GO:0016020">
    <property type="term" value="C:membrane"/>
    <property type="evidence" value="ECO:0007669"/>
    <property type="project" value="UniProtKB-SubCell"/>
</dbReference>
<evidence type="ECO:0000259" key="8">
    <source>
        <dbReference type="Pfam" id="PF02683"/>
    </source>
</evidence>
<feature type="transmembrane region" description="Helical" evidence="7">
    <location>
        <begin position="39"/>
        <end position="63"/>
    </location>
</feature>
<feature type="transmembrane region" description="Helical" evidence="7">
    <location>
        <begin position="197"/>
        <end position="218"/>
    </location>
</feature>
<gene>
    <name evidence="9" type="ORF">E4Z66_16125</name>
</gene>
<evidence type="ECO:0000313" key="9">
    <source>
        <dbReference type="EMBL" id="THH35342.1"/>
    </source>
</evidence>
<dbReference type="GO" id="GO:0017004">
    <property type="term" value="P:cytochrome complex assembly"/>
    <property type="evidence" value="ECO:0007669"/>
    <property type="project" value="UniProtKB-KW"/>
</dbReference>
<dbReference type="Proteomes" id="UP000306602">
    <property type="component" value="Unassembled WGS sequence"/>
</dbReference>
<keyword evidence="10" id="KW-1185">Reference proteome</keyword>
<dbReference type="PANTHER" id="PTHR31272">
    <property type="entry name" value="CYTOCHROME C-TYPE BIOGENESIS PROTEIN HI_1454-RELATED"/>
    <property type="match status" value="1"/>
</dbReference>
<accession>A0A4S4N823</accession>
<comment type="caution">
    <text evidence="9">The sequence shown here is derived from an EMBL/GenBank/DDBJ whole genome shotgun (WGS) entry which is preliminary data.</text>
</comment>
<dbReference type="InterPro" id="IPR051790">
    <property type="entry name" value="Cytochrome_c-biogenesis_DsbD"/>
</dbReference>
<dbReference type="InterPro" id="IPR003834">
    <property type="entry name" value="Cyt_c_assmbl_TM_dom"/>
</dbReference>
<protein>
    <submittedName>
        <fullName evidence="9">Cytochrome c biogenesis protein CcdA</fullName>
    </submittedName>
</protein>
<dbReference type="RefSeq" id="WP_136464075.1">
    <property type="nucleotide sequence ID" value="NZ_SRKY01000004.1"/>
</dbReference>
<keyword evidence="4" id="KW-0201">Cytochrome c-type biogenesis</keyword>
<dbReference type="Pfam" id="PF02683">
    <property type="entry name" value="DsbD_TM"/>
    <property type="match status" value="1"/>
</dbReference>
<evidence type="ECO:0000256" key="7">
    <source>
        <dbReference type="SAM" id="Phobius"/>
    </source>
</evidence>
<sequence>MDLFFAYLAGLLTLINPCVLPVLPIVLATALNADRRGPIALAAGMSLSFVTFGMVVATFGRAIGLTEDVLANAGGVAMLLFGLIMLVPALSGRFETALAGVSSKADSTLMQSGAQGLGGQFLGGLLLGAVWSPCIGPTLGGAIALASQGESLLWALLIMIFFSAGVSTLILGIGLGGQELIRSRAQALRGIAAKSKTILGVVFIAVGLMILFRVHHIIEAWAVRTLPYWLTDLSVMF</sequence>
<comment type="subcellular location">
    <subcellularLocation>
        <location evidence="1">Membrane</location>
        <topology evidence="1">Multi-pass membrane protein</topology>
    </subcellularLocation>
</comment>
<comment type="similarity">
    <text evidence="2">Belongs to the DsbD family.</text>
</comment>
<feature type="transmembrane region" description="Helical" evidence="7">
    <location>
        <begin position="152"/>
        <end position="176"/>
    </location>
</feature>
<evidence type="ECO:0000256" key="3">
    <source>
        <dbReference type="ARBA" id="ARBA00022692"/>
    </source>
</evidence>
<name>A0A4S4N823_9RHOB</name>
<keyword evidence="5 7" id="KW-1133">Transmembrane helix</keyword>
<dbReference type="PANTHER" id="PTHR31272:SF9">
    <property type="entry name" value="BLL1027 PROTEIN"/>
    <property type="match status" value="1"/>
</dbReference>
<feature type="domain" description="Cytochrome C biogenesis protein transmembrane" evidence="8">
    <location>
        <begin position="5"/>
        <end position="214"/>
    </location>
</feature>
<evidence type="ECO:0000256" key="6">
    <source>
        <dbReference type="ARBA" id="ARBA00023136"/>
    </source>
</evidence>
<organism evidence="9 10">
    <name type="scientific">Aliishimia ponticola</name>
    <dbReference type="NCBI Taxonomy" id="2499833"/>
    <lineage>
        <taxon>Bacteria</taxon>
        <taxon>Pseudomonadati</taxon>
        <taxon>Pseudomonadota</taxon>
        <taxon>Alphaproteobacteria</taxon>
        <taxon>Rhodobacterales</taxon>
        <taxon>Paracoccaceae</taxon>
        <taxon>Aliishimia</taxon>
    </lineage>
</organism>
<reference evidence="9 10" key="1">
    <citation type="submission" date="2019-04" db="EMBL/GenBank/DDBJ databases">
        <title>Shimia ponticola sp. nov., isolated from seawater.</title>
        <authorList>
            <person name="Kim Y.-O."/>
            <person name="Yoon J.-H."/>
        </authorList>
    </citation>
    <scope>NUCLEOTIDE SEQUENCE [LARGE SCALE GENOMIC DNA]</scope>
    <source>
        <strain evidence="9 10">MYP11</strain>
    </source>
</reference>
<feature type="transmembrane region" description="Helical" evidence="7">
    <location>
        <begin position="121"/>
        <end position="146"/>
    </location>
</feature>
<dbReference type="AlphaFoldDB" id="A0A4S4N823"/>
<feature type="transmembrane region" description="Helical" evidence="7">
    <location>
        <begin position="69"/>
        <end position="90"/>
    </location>
</feature>
<dbReference type="EMBL" id="SRKY01000004">
    <property type="protein sequence ID" value="THH35342.1"/>
    <property type="molecule type" value="Genomic_DNA"/>
</dbReference>
<feature type="transmembrane region" description="Helical" evidence="7">
    <location>
        <begin position="6"/>
        <end position="27"/>
    </location>
</feature>
<keyword evidence="6 7" id="KW-0472">Membrane</keyword>
<proteinExistence type="inferred from homology"/>
<evidence type="ECO:0000256" key="1">
    <source>
        <dbReference type="ARBA" id="ARBA00004141"/>
    </source>
</evidence>
<evidence type="ECO:0000256" key="5">
    <source>
        <dbReference type="ARBA" id="ARBA00022989"/>
    </source>
</evidence>
<keyword evidence="3 7" id="KW-0812">Transmembrane</keyword>
<evidence type="ECO:0000313" key="10">
    <source>
        <dbReference type="Proteomes" id="UP000306602"/>
    </source>
</evidence>
<evidence type="ECO:0000256" key="4">
    <source>
        <dbReference type="ARBA" id="ARBA00022748"/>
    </source>
</evidence>
<evidence type="ECO:0000256" key="2">
    <source>
        <dbReference type="ARBA" id="ARBA00006143"/>
    </source>
</evidence>
<dbReference type="OrthoDB" id="9811352at2"/>